<proteinExistence type="predicted"/>
<dbReference type="Proteomes" id="UP000037697">
    <property type="component" value="Unassembled WGS sequence"/>
</dbReference>
<dbReference type="PANTHER" id="PTHR43540:SF15">
    <property type="entry name" value="BLR5631 PROTEIN"/>
    <property type="match status" value="1"/>
</dbReference>
<dbReference type="OMA" id="CVTHTAI"/>
<accession>A0A0L8SHD9</accession>
<dbReference type="PANTHER" id="PTHR43540">
    <property type="entry name" value="PEROXYUREIDOACRYLATE/UREIDOACRYLATE AMIDOHYDROLASE-RELATED"/>
    <property type="match status" value="1"/>
</dbReference>
<evidence type="ECO:0000313" key="6">
    <source>
        <dbReference type="Proteomes" id="UP000214596"/>
    </source>
</evidence>
<name>A0A0L8SHD9_VIBPH</name>
<dbReference type="GeneID" id="1189505"/>
<sequence length="174" mass="19174">MSNSALLVIDIQNDYFPNGRFPLWNTDATLDNIKQLMARAKAQDIPIFLVQHVSSAPKGKAPFFEEGSVGVEIHPDIISICPDAEIIQKQHADSFYQTDLEQALERNGVDELLICGMMTQNCVTHTAISKAAEKYNVSIIEDCCTTTDQMIHNIALSAVSIRVPLLASSDVLLK</sequence>
<dbReference type="InterPro" id="IPR050272">
    <property type="entry name" value="Isochorismatase-like_hydrls"/>
</dbReference>
<evidence type="ECO:0000313" key="3">
    <source>
        <dbReference type="EMBL" id="KOY19555.1"/>
    </source>
</evidence>
<reference evidence="3 5" key="1">
    <citation type="submission" date="2015-07" db="EMBL/GenBank/DDBJ databases">
        <title>Foodborne Vibrio parahaemolyticus Isolates.</title>
        <authorList>
            <person name="Ronholm J."/>
            <person name="Petronella N."/>
            <person name="Kenwell R."/>
            <person name="Banerjee S."/>
        </authorList>
    </citation>
    <scope>NUCLEOTIDE SEQUENCE [LARGE SCALE GENOMIC DNA]</scope>
    <source>
        <strain evidence="3 5">HS-06-05</strain>
    </source>
</reference>
<gene>
    <name evidence="3" type="ORF">ACX05_24065</name>
    <name evidence="4" type="ORF">CA163_04120</name>
</gene>
<evidence type="ECO:0000313" key="4">
    <source>
        <dbReference type="EMBL" id="OXE34084.1"/>
    </source>
</evidence>
<dbReference type="Gene3D" id="3.40.50.850">
    <property type="entry name" value="Isochorismatase-like"/>
    <property type="match status" value="1"/>
</dbReference>
<evidence type="ECO:0000313" key="5">
    <source>
        <dbReference type="Proteomes" id="UP000037697"/>
    </source>
</evidence>
<dbReference type="RefSeq" id="WP_005481682.1">
    <property type="nucleotide sequence ID" value="NZ_CAMFHI010000006.1"/>
</dbReference>
<dbReference type="AlphaFoldDB" id="A0A0L8SHD9"/>
<dbReference type="InterPro" id="IPR036380">
    <property type="entry name" value="Isochorismatase-like_sf"/>
</dbReference>
<dbReference type="InterPro" id="IPR000868">
    <property type="entry name" value="Isochorismatase-like_dom"/>
</dbReference>
<comment type="caution">
    <text evidence="4">The sequence shown here is derived from an EMBL/GenBank/DDBJ whole genome shotgun (WGS) entry which is preliminary data.</text>
</comment>
<dbReference type="OrthoDB" id="1157330at2"/>
<evidence type="ECO:0000259" key="2">
    <source>
        <dbReference type="Pfam" id="PF00857"/>
    </source>
</evidence>
<protein>
    <submittedName>
        <fullName evidence="4">Cysteine hydrolase</fullName>
    </submittedName>
    <submittedName>
        <fullName evidence="3">Isochorismatase</fullName>
    </submittedName>
</protein>
<dbReference type="Proteomes" id="UP000214596">
    <property type="component" value="Unassembled WGS sequence"/>
</dbReference>
<organism evidence="4 6">
    <name type="scientific">Vibrio parahaemolyticus</name>
    <dbReference type="NCBI Taxonomy" id="670"/>
    <lineage>
        <taxon>Bacteria</taxon>
        <taxon>Pseudomonadati</taxon>
        <taxon>Pseudomonadota</taxon>
        <taxon>Gammaproteobacteria</taxon>
        <taxon>Vibrionales</taxon>
        <taxon>Vibrionaceae</taxon>
        <taxon>Vibrio</taxon>
    </lineage>
</organism>
<dbReference type="EMBL" id="NIXT01000134">
    <property type="protein sequence ID" value="OXE34084.1"/>
    <property type="molecule type" value="Genomic_DNA"/>
</dbReference>
<reference evidence="4 6" key="2">
    <citation type="journal article" date="2017" name="Appl. Environ. Microbiol.">
        <title>Parallel evolution of two clades of a major Atlantic endemic Vibrio parahaemolyticus pathogen lineage by independent acquisition of related pathogenicity islands.</title>
        <authorList>
            <person name="Xu F."/>
            <person name="Gonzalez-Escalona N."/>
            <person name="Drees K.P."/>
            <person name="Sebra R.P."/>
            <person name="Cooper V.S."/>
            <person name="Jones S.H."/>
            <person name="Whistler C.A."/>
        </authorList>
    </citation>
    <scope>NUCLEOTIDE SEQUENCE [LARGE SCALE GENOMIC DNA]</scope>
    <source>
        <strain evidence="4 6">MAVP-3</strain>
    </source>
</reference>
<evidence type="ECO:0000256" key="1">
    <source>
        <dbReference type="ARBA" id="ARBA00022801"/>
    </source>
</evidence>
<dbReference type="STRING" id="670.ACZ92_18205"/>
<dbReference type="EMBL" id="LIRS01000149">
    <property type="protein sequence ID" value="KOY19555.1"/>
    <property type="molecule type" value="Genomic_DNA"/>
</dbReference>
<feature type="domain" description="Isochorismatase-like" evidence="2">
    <location>
        <begin position="4"/>
        <end position="160"/>
    </location>
</feature>
<dbReference type="GO" id="GO:0016787">
    <property type="term" value="F:hydrolase activity"/>
    <property type="evidence" value="ECO:0007669"/>
    <property type="project" value="UniProtKB-KW"/>
</dbReference>
<keyword evidence="1 4" id="KW-0378">Hydrolase</keyword>
<dbReference type="SUPFAM" id="SSF52499">
    <property type="entry name" value="Isochorismatase-like hydrolases"/>
    <property type="match status" value="1"/>
</dbReference>
<dbReference type="CDD" id="cd01014">
    <property type="entry name" value="nicotinamidase_related"/>
    <property type="match status" value="1"/>
</dbReference>
<dbReference type="Pfam" id="PF00857">
    <property type="entry name" value="Isochorismatase"/>
    <property type="match status" value="1"/>
</dbReference>